<evidence type="ECO:0000313" key="1">
    <source>
        <dbReference type="EMBL" id="MBD0384688.1"/>
    </source>
</evidence>
<dbReference type="AlphaFoldDB" id="A0A926QN73"/>
<dbReference type="Proteomes" id="UP000650466">
    <property type="component" value="Unassembled WGS sequence"/>
</dbReference>
<organism evidence="1 2">
    <name type="scientific">Paenibacillus sedimenti</name>
    <dbReference type="NCBI Taxonomy" id="2770274"/>
    <lineage>
        <taxon>Bacteria</taxon>
        <taxon>Bacillati</taxon>
        <taxon>Bacillota</taxon>
        <taxon>Bacilli</taxon>
        <taxon>Bacillales</taxon>
        <taxon>Paenibacillaceae</taxon>
        <taxon>Paenibacillus</taxon>
    </lineage>
</organism>
<comment type="caution">
    <text evidence="1">The sequence shown here is derived from an EMBL/GenBank/DDBJ whole genome shotgun (WGS) entry which is preliminary data.</text>
</comment>
<protein>
    <submittedName>
        <fullName evidence="1">Uncharacterized protein</fullName>
    </submittedName>
</protein>
<dbReference type="EMBL" id="JACVVD010000023">
    <property type="protein sequence ID" value="MBD0384688.1"/>
    <property type="molecule type" value="Genomic_DNA"/>
</dbReference>
<gene>
    <name evidence="1" type="ORF">ICC18_32130</name>
</gene>
<proteinExistence type="predicted"/>
<evidence type="ECO:0000313" key="2">
    <source>
        <dbReference type="Proteomes" id="UP000650466"/>
    </source>
</evidence>
<dbReference type="RefSeq" id="WP_188178446.1">
    <property type="nucleotide sequence ID" value="NZ_JACVVD010000023.1"/>
</dbReference>
<keyword evidence="2" id="KW-1185">Reference proteome</keyword>
<name>A0A926QN73_9BACL</name>
<reference evidence="1" key="1">
    <citation type="submission" date="2020-09" db="EMBL/GenBank/DDBJ databases">
        <title>Draft Genome Sequence of Paenibacillus sp. WST5.</title>
        <authorList>
            <person name="Bao Z."/>
        </authorList>
    </citation>
    <scope>NUCLEOTIDE SEQUENCE</scope>
    <source>
        <strain evidence="1">WST5</strain>
    </source>
</reference>
<sequence length="93" mass="10791">MSLEHTEVEETFLEEMQLENAGRVDSRYVYLPIHRLGFAEIKNEVVFYVGLNVSRIEECGGLPIEWDVIKVRLMNNKGKLIWLTVKEGKIVPE</sequence>
<accession>A0A926QN73</accession>